<accession>A0A9N9PDB9</accession>
<organism evidence="2 3">
    <name type="scientific">Racocetra fulgida</name>
    <dbReference type="NCBI Taxonomy" id="60492"/>
    <lineage>
        <taxon>Eukaryota</taxon>
        <taxon>Fungi</taxon>
        <taxon>Fungi incertae sedis</taxon>
        <taxon>Mucoromycota</taxon>
        <taxon>Glomeromycotina</taxon>
        <taxon>Glomeromycetes</taxon>
        <taxon>Diversisporales</taxon>
        <taxon>Gigasporaceae</taxon>
        <taxon>Racocetra</taxon>
    </lineage>
</organism>
<protein>
    <submittedName>
        <fullName evidence="2">10051_t:CDS:1</fullName>
    </submittedName>
</protein>
<dbReference type="OrthoDB" id="2409617at2759"/>
<gene>
    <name evidence="2" type="ORF">RFULGI_LOCUS18735</name>
</gene>
<evidence type="ECO:0000313" key="2">
    <source>
        <dbReference type="EMBL" id="CAG8810832.1"/>
    </source>
</evidence>
<feature type="non-terminal residue" evidence="2">
    <location>
        <position position="174"/>
    </location>
</feature>
<comment type="caution">
    <text evidence="2">The sequence shown here is derived from an EMBL/GenBank/DDBJ whole genome shotgun (WGS) entry which is preliminary data.</text>
</comment>
<dbReference type="Proteomes" id="UP000789396">
    <property type="component" value="Unassembled WGS sequence"/>
</dbReference>
<keyword evidence="3" id="KW-1185">Reference proteome</keyword>
<reference evidence="2" key="1">
    <citation type="submission" date="2021-06" db="EMBL/GenBank/DDBJ databases">
        <authorList>
            <person name="Kallberg Y."/>
            <person name="Tangrot J."/>
            <person name="Rosling A."/>
        </authorList>
    </citation>
    <scope>NUCLEOTIDE SEQUENCE</scope>
    <source>
        <strain evidence="2">IN212</strain>
    </source>
</reference>
<dbReference type="AlphaFoldDB" id="A0A9N9PDB9"/>
<sequence>DAIASEPNNVSNPDVSGNVSNSDVHQESSSQLEQNHVNGKEKYQEISVTNLRDDRQNETNAEEPDEIESIKSQYIEQGLIKELLNSNPIISSVIIPEYRTFQITTQSLVHLFHYALRSRHEEILAWYNYSDNFENRVIEICHELGVTDKTARTQLYKEMLKNLPGITSGFETLL</sequence>
<feature type="compositionally biased region" description="Polar residues" evidence="1">
    <location>
        <begin position="1"/>
        <end position="37"/>
    </location>
</feature>
<proteinExistence type="predicted"/>
<dbReference type="EMBL" id="CAJVPZ010084601">
    <property type="protein sequence ID" value="CAG8810832.1"/>
    <property type="molecule type" value="Genomic_DNA"/>
</dbReference>
<evidence type="ECO:0000313" key="3">
    <source>
        <dbReference type="Proteomes" id="UP000789396"/>
    </source>
</evidence>
<name>A0A9N9PDB9_9GLOM</name>
<feature type="region of interest" description="Disordered" evidence="1">
    <location>
        <begin position="1"/>
        <end position="68"/>
    </location>
</feature>
<feature type="non-terminal residue" evidence="2">
    <location>
        <position position="1"/>
    </location>
</feature>
<evidence type="ECO:0000256" key="1">
    <source>
        <dbReference type="SAM" id="MobiDB-lite"/>
    </source>
</evidence>